<dbReference type="InterPro" id="IPR056196">
    <property type="entry name" value="Mmc1_C"/>
</dbReference>
<accession>A0AAE8SUB4</accession>
<dbReference type="Pfam" id="PF23868">
    <property type="entry name" value="Mmc1_C"/>
    <property type="match status" value="1"/>
</dbReference>
<reference evidence="2" key="1">
    <citation type="submission" date="2018-03" db="EMBL/GenBank/DDBJ databases">
        <authorList>
            <person name="Guldener U."/>
        </authorList>
    </citation>
    <scope>NUCLEOTIDE SEQUENCE</scope>
</reference>
<dbReference type="Pfam" id="PF23867">
    <property type="entry name" value="Mmc1_N"/>
    <property type="match status" value="1"/>
</dbReference>
<dbReference type="Proteomes" id="UP001187682">
    <property type="component" value="Unassembled WGS sequence"/>
</dbReference>
<evidence type="ECO:0000313" key="3">
    <source>
        <dbReference type="Proteomes" id="UP001187682"/>
    </source>
</evidence>
<comment type="caution">
    <text evidence="2">The sequence shown here is derived from an EMBL/GenBank/DDBJ whole genome shotgun (WGS) entry which is preliminary data.</text>
</comment>
<organism evidence="2 3">
    <name type="scientific">Cephalotrichum gorgonifer</name>
    <dbReference type="NCBI Taxonomy" id="2041049"/>
    <lineage>
        <taxon>Eukaryota</taxon>
        <taxon>Fungi</taxon>
        <taxon>Dikarya</taxon>
        <taxon>Ascomycota</taxon>
        <taxon>Pezizomycotina</taxon>
        <taxon>Sordariomycetes</taxon>
        <taxon>Hypocreomycetidae</taxon>
        <taxon>Microascales</taxon>
        <taxon>Microascaceae</taxon>
        <taxon>Cephalotrichum</taxon>
    </lineage>
</organism>
<dbReference type="EMBL" id="ONZQ02000004">
    <property type="protein sequence ID" value="SPO00735.1"/>
    <property type="molecule type" value="Genomic_DNA"/>
</dbReference>
<dbReference type="AlphaFoldDB" id="A0AAE8SUB4"/>
<gene>
    <name evidence="2" type="ORF">DNG_03483</name>
</gene>
<evidence type="ECO:0000259" key="1">
    <source>
        <dbReference type="Pfam" id="PF23868"/>
    </source>
</evidence>
<proteinExistence type="predicted"/>
<keyword evidence="3" id="KW-1185">Reference proteome</keyword>
<evidence type="ECO:0000313" key="2">
    <source>
        <dbReference type="EMBL" id="SPO00735.1"/>
    </source>
</evidence>
<protein>
    <recommendedName>
        <fullName evidence="1">Mmc1 C-terminal domain-containing protein</fullName>
    </recommendedName>
</protein>
<sequence length="621" mass="66639">MPPSRSIRPLAGLRLKPQRHILNPRSPCLLCSTARSSGLATPLPSPLARRATRAAYSTAATLTEPAPATPSSPPIDPRTELEQALLELNSHAANYVNLSRLQLALLGLRQPAGEETIRVAVLGVNGAQGGAGDTAREVLRLMLADPLREEEEWERQLAGAAGRGAAPVLVRVDGRERSAEGGIIERRGMFDEVRVSSPGFRGGNLEVLLMDVNPPAGGQGEAALLDLPVDIVSGIDRVSPIMTPVHKTVLVAEGLVGVPSVSGLPPNEEHGVIFSAVDLPGYQPPTTDAPATPFLPIDVSKASKGVGLFRESLSHGMDYERLWFQSRVPALSAWLKYGTASQPGTTKPAVRALISSVLQNTLVALEGSKAATAAPSPSPAAGSSGPVLRRGLADWAQGAHAELQDQLDLAFTGQKWRKLNWWKLFWRVDDVGMLTSDILANSFLPTAEKNLVFLAGRVSAASPNELTYNQPGTSAVSRSEGGGRWPTHVSFTRRYLQEETIPALQALAQKLVLQAASTSGLTASLAALLYVSQWASSFYEAGAVAALGAVWSLWRMQGKWEAARGFWEGEVREEGRKAVRGAERSLVQALERDSVVQRDDGEERRVRELVERARDALARMK</sequence>
<dbReference type="PANTHER" id="PTHR38644">
    <property type="entry name" value="EXPRESSED PROTEIN"/>
    <property type="match status" value="1"/>
</dbReference>
<feature type="domain" description="Mmc1 C-terminal" evidence="1">
    <location>
        <begin position="389"/>
        <end position="576"/>
    </location>
</feature>
<dbReference type="PANTHER" id="PTHR38644:SF1">
    <property type="entry name" value="EXPRESSED PROTEIN"/>
    <property type="match status" value="1"/>
</dbReference>
<name>A0AAE8SUB4_9PEZI</name>